<keyword evidence="6 13" id="KW-0547">Nucleotide-binding</keyword>
<dbReference type="EMBL" id="WSLF01000008">
    <property type="protein sequence ID" value="KAE9633452.1"/>
    <property type="molecule type" value="Genomic_DNA"/>
</dbReference>
<organism evidence="14 15">
    <name type="scientific">Defluviitalea raffinosedens</name>
    <dbReference type="NCBI Taxonomy" id="1450156"/>
    <lineage>
        <taxon>Bacteria</taxon>
        <taxon>Bacillati</taxon>
        <taxon>Bacillota</taxon>
        <taxon>Clostridia</taxon>
        <taxon>Lachnospirales</taxon>
        <taxon>Defluviitaleaceae</taxon>
        <taxon>Defluviitalea</taxon>
    </lineage>
</organism>
<dbReference type="Gene3D" id="3.90.640.10">
    <property type="entry name" value="Actin, Chain A, domain 4"/>
    <property type="match status" value="1"/>
</dbReference>
<dbReference type="PANTHER" id="PTHR19375">
    <property type="entry name" value="HEAT SHOCK PROTEIN 70KDA"/>
    <property type="match status" value="1"/>
</dbReference>
<gene>
    <name evidence="14" type="ORF">GND95_09450</name>
</gene>
<dbReference type="PROSITE" id="PS00297">
    <property type="entry name" value="HSP70_1"/>
    <property type="match status" value="1"/>
</dbReference>
<sequence length="544" mass="61514">MNWEEYKKQIEEKGDVPEEWYILGIDLGTTNSVISYWDNTNKKPEPIDISNGFGKIPLPSVVQYRGDEGGEEEWVIGEEAYRSMKIYPETTIRSIKRKMGTNEKIKIADKEYLPEEISAMILKALVNHCQSMNPNAEIAGCVVSVPYDFDDAAKKATMKACELAGLKDKLICLIEEPKAAALAYNFRHQLSKDEKIMVFDFGGGTLDITLFHVVEKDDYHIKLQVISEGGEAYHGGDNIDEIILEQCYKYIEEKTGQKREEMTVENQAELVMRARETKERLSGVKSFRIPFTFCIPPFVEQITRDEFENLIHDFIEKTRKLVLKALREAYIGALLPDDIDRVLLEGGSSSMPWVKDMLIGIFNDENKIYTSERPALDISLGATYYAAMKMGLLTHPDLQAEKVDVEFEVTVPHDIGLEVDHGSRKSFFTMIKRGTPYSLAKKSHIFTLTGKTPEDMTTLELKILERIDKEDTIENCKLIGEVQIQGLPERPSGKTKLQVTLSVEEEGGLVKGVVEDLGFGDLYAPSGFKQSFDPSRFKKTVLEG</sequence>
<evidence type="ECO:0000256" key="3">
    <source>
        <dbReference type="ARBA" id="ARBA00014415"/>
    </source>
</evidence>
<keyword evidence="9" id="KW-0143">Chaperone</keyword>
<evidence type="ECO:0000256" key="10">
    <source>
        <dbReference type="ARBA" id="ARBA00030019"/>
    </source>
</evidence>
<dbReference type="GO" id="GO:0005524">
    <property type="term" value="F:ATP binding"/>
    <property type="evidence" value="ECO:0007669"/>
    <property type="project" value="UniProtKB-KW"/>
</dbReference>
<dbReference type="InterPro" id="IPR029047">
    <property type="entry name" value="HSP70_peptide-bd_sf"/>
</dbReference>
<reference evidence="14 15" key="1">
    <citation type="submission" date="2019-12" db="EMBL/GenBank/DDBJ databases">
        <title>Defluviitalea raffinosedens, isolated from a biogas fermenter, genome sequencing and characterization.</title>
        <authorList>
            <person name="Rettenmaier R."/>
            <person name="Schneider M."/>
            <person name="Neuhaus K."/>
            <person name="Liebl W."/>
            <person name="Zverlov V."/>
        </authorList>
    </citation>
    <scope>NUCLEOTIDE SEQUENCE [LARGE SCALE GENOMIC DNA]</scope>
    <source>
        <strain evidence="14 15">249c-K6</strain>
    </source>
</reference>
<dbReference type="PROSITE" id="PS00329">
    <property type="entry name" value="HSP70_2"/>
    <property type="match status" value="1"/>
</dbReference>
<dbReference type="SUPFAM" id="SSF100920">
    <property type="entry name" value="Heat shock protein 70kD (HSP70), peptide-binding domain"/>
    <property type="match status" value="1"/>
</dbReference>
<evidence type="ECO:0000256" key="1">
    <source>
        <dbReference type="ARBA" id="ARBA00002290"/>
    </source>
</evidence>
<keyword evidence="5" id="KW-0597">Phosphoprotein</keyword>
<name>A0A7C8HH30_9FIRM</name>
<keyword evidence="8" id="KW-0346">Stress response</keyword>
<protein>
    <recommendedName>
        <fullName evidence="3">Chaperone protein DnaK</fullName>
    </recommendedName>
    <alternativeName>
        <fullName evidence="4">Chaperone protein dnaK</fullName>
    </alternativeName>
    <alternativeName>
        <fullName evidence="12">HSP70</fullName>
    </alternativeName>
    <alternativeName>
        <fullName evidence="11">Heat shock 70 kDa protein</fullName>
    </alternativeName>
    <alternativeName>
        <fullName evidence="10">Heat shock protein 70</fullName>
    </alternativeName>
</protein>
<dbReference type="Pfam" id="PF00012">
    <property type="entry name" value="HSP70"/>
    <property type="match status" value="1"/>
</dbReference>
<evidence type="ECO:0000256" key="7">
    <source>
        <dbReference type="ARBA" id="ARBA00022840"/>
    </source>
</evidence>
<dbReference type="PRINTS" id="PR00301">
    <property type="entry name" value="HEATSHOCK70"/>
</dbReference>
<accession>A0A7C8HH30</accession>
<dbReference type="OrthoDB" id="580874at2"/>
<evidence type="ECO:0000256" key="2">
    <source>
        <dbReference type="ARBA" id="ARBA00007381"/>
    </source>
</evidence>
<evidence type="ECO:0000256" key="4">
    <source>
        <dbReference type="ARBA" id="ARBA00017249"/>
    </source>
</evidence>
<evidence type="ECO:0000256" key="12">
    <source>
        <dbReference type="ARBA" id="ARBA00033103"/>
    </source>
</evidence>
<evidence type="ECO:0000313" key="14">
    <source>
        <dbReference type="EMBL" id="KAE9633452.1"/>
    </source>
</evidence>
<keyword evidence="7 13" id="KW-0067">ATP-binding</keyword>
<dbReference type="SUPFAM" id="SSF53067">
    <property type="entry name" value="Actin-like ATPase domain"/>
    <property type="match status" value="2"/>
</dbReference>
<dbReference type="Proteomes" id="UP000483018">
    <property type="component" value="Unassembled WGS sequence"/>
</dbReference>
<evidence type="ECO:0000256" key="9">
    <source>
        <dbReference type="ARBA" id="ARBA00023186"/>
    </source>
</evidence>
<evidence type="ECO:0000313" key="15">
    <source>
        <dbReference type="Proteomes" id="UP000483018"/>
    </source>
</evidence>
<dbReference type="FunFam" id="3.30.420.40:FF:000028">
    <property type="entry name" value="heat shock 70 kDa protein-like"/>
    <property type="match status" value="1"/>
</dbReference>
<dbReference type="RefSeq" id="WP_158740740.1">
    <property type="nucleotide sequence ID" value="NZ_JAFBEP010000009.1"/>
</dbReference>
<proteinExistence type="inferred from homology"/>
<dbReference type="InterPro" id="IPR013126">
    <property type="entry name" value="Hsp_70_fam"/>
</dbReference>
<evidence type="ECO:0000256" key="5">
    <source>
        <dbReference type="ARBA" id="ARBA00022553"/>
    </source>
</evidence>
<comment type="function">
    <text evidence="1">Acts as a chaperone.</text>
</comment>
<comment type="similarity">
    <text evidence="2 13">Belongs to the heat shock protein 70 family.</text>
</comment>
<dbReference type="Gene3D" id="2.60.34.10">
    <property type="entry name" value="Substrate Binding Domain Of DNAk, Chain A, domain 1"/>
    <property type="match status" value="1"/>
</dbReference>
<dbReference type="CDD" id="cd24029">
    <property type="entry name" value="ASKHA_NBD_HSP70_DnaK_HscA_HscC"/>
    <property type="match status" value="1"/>
</dbReference>
<dbReference type="AlphaFoldDB" id="A0A7C8HH30"/>
<dbReference type="Gene3D" id="3.30.420.40">
    <property type="match status" value="2"/>
</dbReference>
<dbReference type="GO" id="GO:0140662">
    <property type="term" value="F:ATP-dependent protein folding chaperone"/>
    <property type="evidence" value="ECO:0007669"/>
    <property type="project" value="InterPro"/>
</dbReference>
<comment type="caution">
    <text evidence="14">The sequence shown here is derived from an EMBL/GenBank/DDBJ whole genome shotgun (WGS) entry which is preliminary data.</text>
</comment>
<dbReference type="InterPro" id="IPR043129">
    <property type="entry name" value="ATPase_NBD"/>
</dbReference>
<evidence type="ECO:0000256" key="6">
    <source>
        <dbReference type="ARBA" id="ARBA00022741"/>
    </source>
</evidence>
<evidence type="ECO:0000256" key="11">
    <source>
        <dbReference type="ARBA" id="ARBA00030945"/>
    </source>
</evidence>
<dbReference type="InterPro" id="IPR018181">
    <property type="entry name" value="Heat_shock_70_CS"/>
</dbReference>
<keyword evidence="15" id="KW-1185">Reference proteome</keyword>
<evidence type="ECO:0000256" key="8">
    <source>
        <dbReference type="ARBA" id="ARBA00023016"/>
    </source>
</evidence>
<evidence type="ECO:0000256" key="13">
    <source>
        <dbReference type="RuleBase" id="RU003322"/>
    </source>
</evidence>